<evidence type="ECO:0000256" key="1">
    <source>
        <dbReference type="SAM" id="MobiDB-lite"/>
    </source>
</evidence>
<dbReference type="EMBL" id="SKBN01000030">
    <property type="protein sequence ID" value="TGJ86290.1"/>
    <property type="molecule type" value="Genomic_DNA"/>
</dbReference>
<sequence>MPLPTDKTPSSSPALTSSQKKHLRKRKRQMEAQQAGTQDEQDRSPQRKVLKLAPMPKPILFKRDKEATPKQGVAEKKDVDEEPSEDEVKEQIELYILEKKTEELQGYVNQIQDAVTIGMFQLRDLKRKITIAKAVLASADN</sequence>
<proteinExistence type="predicted"/>
<feature type="compositionally biased region" description="Basic residues" evidence="1">
    <location>
        <begin position="19"/>
        <end position="28"/>
    </location>
</feature>
<accession>A0A4Z0Z445</accession>
<gene>
    <name evidence="2" type="ORF">E0Z10_g2465</name>
</gene>
<dbReference type="Proteomes" id="UP000297716">
    <property type="component" value="Unassembled WGS sequence"/>
</dbReference>
<protein>
    <submittedName>
        <fullName evidence="2">Uncharacterized protein</fullName>
    </submittedName>
</protein>
<feature type="compositionally biased region" description="Polar residues" evidence="1">
    <location>
        <begin position="7"/>
        <end position="18"/>
    </location>
</feature>
<feature type="compositionally biased region" description="Basic and acidic residues" evidence="1">
    <location>
        <begin position="61"/>
        <end position="79"/>
    </location>
</feature>
<keyword evidence="3" id="KW-1185">Reference proteome</keyword>
<comment type="caution">
    <text evidence="2">The sequence shown here is derived from an EMBL/GenBank/DDBJ whole genome shotgun (WGS) entry which is preliminary data.</text>
</comment>
<reference evidence="2 3" key="1">
    <citation type="submission" date="2019-03" db="EMBL/GenBank/DDBJ databases">
        <title>Draft genome sequence of Xylaria hypoxylon DSM 108379, a ubiquitous saprotrophic-parasitic fungi on hardwood.</title>
        <authorList>
            <person name="Buettner E."/>
            <person name="Leonhardt S."/>
            <person name="Gebauer A.M."/>
            <person name="Liers C."/>
            <person name="Hofrichter M."/>
            <person name="Kellner H."/>
        </authorList>
    </citation>
    <scope>NUCLEOTIDE SEQUENCE [LARGE SCALE GENOMIC DNA]</scope>
    <source>
        <strain evidence="2 3">DSM 108379</strain>
    </source>
</reference>
<dbReference type="AlphaFoldDB" id="A0A4Z0Z445"/>
<name>A0A4Z0Z445_9PEZI</name>
<dbReference type="OrthoDB" id="4774572at2759"/>
<evidence type="ECO:0000313" key="3">
    <source>
        <dbReference type="Proteomes" id="UP000297716"/>
    </source>
</evidence>
<evidence type="ECO:0000313" key="2">
    <source>
        <dbReference type="EMBL" id="TGJ86290.1"/>
    </source>
</evidence>
<organism evidence="2 3">
    <name type="scientific">Xylaria hypoxylon</name>
    <dbReference type="NCBI Taxonomy" id="37992"/>
    <lineage>
        <taxon>Eukaryota</taxon>
        <taxon>Fungi</taxon>
        <taxon>Dikarya</taxon>
        <taxon>Ascomycota</taxon>
        <taxon>Pezizomycotina</taxon>
        <taxon>Sordariomycetes</taxon>
        <taxon>Xylariomycetidae</taxon>
        <taxon>Xylariales</taxon>
        <taxon>Xylariaceae</taxon>
        <taxon>Xylaria</taxon>
    </lineage>
</organism>
<feature type="region of interest" description="Disordered" evidence="1">
    <location>
        <begin position="1"/>
        <end position="86"/>
    </location>
</feature>